<feature type="transmembrane region" description="Helical" evidence="1">
    <location>
        <begin position="33"/>
        <end position="52"/>
    </location>
</feature>
<gene>
    <name evidence="2" type="ORF">V0R53_04830</name>
</gene>
<feature type="transmembrane region" description="Helical" evidence="1">
    <location>
        <begin position="72"/>
        <end position="89"/>
    </location>
</feature>
<evidence type="ECO:0000313" key="3">
    <source>
        <dbReference type="Proteomes" id="UP001307839"/>
    </source>
</evidence>
<keyword evidence="1" id="KW-0812">Transmembrane</keyword>
<evidence type="ECO:0000313" key="2">
    <source>
        <dbReference type="EMBL" id="MEE1865716.1"/>
    </source>
</evidence>
<keyword evidence="1" id="KW-0472">Membrane</keyword>
<comment type="caution">
    <text evidence="2">The sequence shown here is derived from an EMBL/GenBank/DDBJ whole genome shotgun (WGS) entry which is preliminary data.</text>
</comment>
<name>A0AB35WRJ7_9PSED</name>
<dbReference type="AlphaFoldDB" id="A0AB35WRJ7"/>
<protein>
    <submittedName>
        <fullName evidence="2">Uncharacterized protein</fullName>
    </submittedName>
</protein>
<sequence length="95" mass="10763">MMLLLYLIFLVLGIWLGYFFKVFFTGPDLSCRGVFFCFIFNSSLGALHSGLVLREKLFFIGDVSSWVDEYPLVLWPALIGAFAPAMLMPKKTARS</sequence>
<dbReference type="Proteomes" id="UP001307839">
    <property type="component" value="Unassembled WGS sequence"/>
</dbReference>
<dbReference type="RefSeq" id="WP_330078917.1">
    <property type="nucleotide sequence ID" value="NZ_JAZDCU010000002.1"/>
</dbReference>
<keyword evidence="3" id="KW-1185">Reference proteome</keyword>
<accession>A0AB35WRJ7</accession>
<proteinExistence type="predicted"/>
<evidence type="ECO:0000256" key="1">
    <source>
        <dbReference type="SAM" id="Phobius"/>
    </source>
</evidence>
<feature type="transmembrane region" description="Helical" evidence="1">
    <location>
        <begin position="6"/>
        <end position="24"/>
    </location>
</feature>
<reference evidence="2 3" key="1">
    <citation type="submission" date="2024-01" db="EMBL/GenBank/DDBJ databases">
        <title>Unpublished Manusciprt.</title>
        <authorList>
            <person name="Duman M."/>
            <person name="Valdes E.G."/>
            <person name="Ajmi N."/>
            <person name="Altun S."/>
            <person name="Saticioglu I.B."/>
        </authorList>
    </citation>
    <scope>NUCLEOTIDE SEQUENCE [LARGE SCALE GENOMIC DNA]</scope>
    <source>
        <strain evidence="2 3">120P</strain>
    </source>
</reference>
<dbReference type="EMBL" id="JAZDQP010000002">
    <property type="protein sequence ID" value="MEE1865716.1"/>
    <property type="molecule type" value="Genomic_DNA"/>
</dbReference>
<keyword evidence="1" id="KW-1133">Transmembrane helix</keyword>
<organism evidence="2 3">
    <name type="scientific">Pseudomonas auratipiscis</name>
    <dbReference type="NCBI Taxonomy" id="3115853"/>
    <lineage>
        <taxon>Bacteria</taxon>
        <taxon>Pseudomonadati</taxon>
        <taxon>Pseudomonadota</taxon>
        <taxon>Gammaproteobacteria</taxon>
        <taxon>Pseudomonadales</taxon>
        <taxon>Pseudomonadaceae</taxon>
        <taxon>Pseudomonas</taxon>
    </lineage>
</organism>